<evidence type="ECO:0000313" key="4">
    <source>
        <dbReference type="Proteomes" id="UP000320095"/>
    </source>
</evidence>
<reference evidence="3 4" key="1">
    <citation type="journal article" date="2019" name="Environ. Microbiol.">
        <title>Species interactions and distinct microbial communities in high Arctic permafrost affected cryosols are associated with the CH4 and CO2 gas fluxes.</title>
        <authorList>
            <person name="Altshuler I."/>
            <person name="Hamel J."/>
            <person name="Turney S."/>
            <person name="Magnuson E."/>
            <person name="Levesque R."/>
            <person name="Greer C."/>
            <person name="Whyte L.G."/>
        </authorList>
    </citation>
    <scope>NUCLEOTIDE SEQUENCE [LARGE SCALE GENOMIC DNA]</scope>
    <source>
        <strain evidence="3 4">S5.20</strain>
    </source>
</reference>
<organism evidence="3 4">
    <name type="scientific">Mycolicibacterium hodleri</name>
    <dbReference type="NCBI Taxonomy" id="49897"/>
    <lineage>
        <taxon>Bacteria</taxon>
        <taxon>Bacillati</taxon>
        <taxon>Actinomycetota</taxon>
        <taxon>Actinomycetes</taxon>
        <taxon>Mycobacteriales</taxon>
        <taxon>Mycobacteriaceae</taxon>
        <taxon>Mycolicibacterium</taxon>
    </lineage>
</organism>
<sequence>MTRSALVTGASRGIGRGIALRLAAGGWGLTVAARDVDRLEATADELRGAGASEVLVVPADMADSAAVEAIVDSHAERYGALNAAILNAGMGVSGSIAEMPLRRLDKMVAVNLKAPMAIVQRALPLLRATAAADPERGVKVLALASITGVYSEPGLAAYGATKAALLSMIKTLNVEESGRGVLATAIAPGYVDTDMSGWVHDRIPPDSMITVDDIVELAAALLKMSSKSVISGLVIARAGIDGYRA</sequence>
<dbReference type="GO" id="GO:0016491">
    <property type="term" value="F:oxidoreductase activity"/>
    <property type="evidence" value="ECO:0007669"/>
    <property type="project" value="UniProtKB-KW"/>
</dbReference>
<dbReference type="CDD" id="cd05233">
    <property type="entry name" value="SDR_c"/>
    <property type="match status" value="1"/>
</dbReference>
<evidence type="ECO:0000256" key="1">
    <source>
        <dbReference type="ARBA" id="ARBA00006484"/>
    </source>
</evidence>
<dbReference type="PRINTS" id="PR00081">
    <property type="entry name" value="GDHRDH"/>
</dbReference>
<dbReference type="Proteomes" id="UP000320095">
    <property type="component" value="Unassembled WGS sequence"/>
</dbReference>
<dbReference type="OrthoDB" id="158573at2"/>
<dbReference type="Pfam" id="PF00106">
    <property type="entry name" value="adh_short"/>
    <property type="match status" value="1"/>
</dbReference>
<dbReference type="RefSeq" id="WP_140687040.1">
    <property type="nucleotide sequence ID" value="NZ_RCZG01000001.1"/>
</dbReference>
<dbReference type="GO" id="GO:0016020">
    <property type="term" value="C:membrane"/>
    <property type="evidence" value="ECO:0007669"/>
    <property type="project" value="TreeGrafter"/>
</dbReference>
<comment type="similarity">
    <text evidence="1">Belongs to the short-chain dehydrogenases/reductases (SDR) family.</text>
</comment>
<evidence type="ECO:0000256" key="2">
    <source>
        <dbReference type="ARBA" id="ARBA00023002"/>
    </source>
</evidence>
<dbReference type="Gene3D" id="3.40.50.720">
    <property type="entry name" value="NAD(P)-binding Rossmann-like Domain"/>
    <property type="match status" value="1"/>
</dbReference>
<protein>
    <submittedName>
        <fullName evidence="3">SDR family oxidoreductase</fullName>
    </submittedName>
</protein>
<keyword evidence="4" id="KW-1185">Reference proteome</keyword>
<keyword evidence="2" id="KW-0560">Oxidoreductase</keyword>
<dbReference type="AlphaFoldDB" id="A0A502EH07"/>
<proteinExistence type="inferred from homology"/>
<gene>
    <name evidence="3" type="ORF">EAH80_00225</name>
</gene>
<dbReference type="SUPFAM" id="SSF51735">
    <property type="entry name" value="NAD(P)-binding Rossmann-fold domains"/>
    <property type="match status" value="1"/>
</dbReference>
<dbReference type="PANTHER" id="PTHR44196">
    <property type="entry name" value="DEHYDROGENASE/REDUCTASE SDR FAMILY MEMBER 7B"/>
    <property type="match status" value="1"/>
</dbReference>
<name>A0A502EH07_9MYCO</name>
<dbReference type="EMBL" id="RCZG01000001">
    <property type="protein sequence ID" value="TPG36444.1"/>
    <property type="molecule type" value="Genomic_DNA"/>
</dbReference>
<dbReference type="InterPro" id="IPR002347">
    <property type="entry name" value="SDR_fam"/>
</dbReference>
<evidence type="ECO:0000313" key="3">
    <source>
        <dbReference type="EMBL" id="TPG36444.1"/>
    </source>
</evidence>
<comment type="caution">
    <text evidence="3">The sequence shown here is derived from an EMBL/GenBank/DDBJ whole genome shotgun (WGS) entry which is preliminary data.</text>
</comment>
<accession>A0A502EH07</accession>
<dbReference type="PANTHER" id="PTHR44196:SF1">
    <property type="entry name" value="DEHYDROGENASE_REDUCTASE SDR FAMILY MEMBER 7B"/>
    <property type="match status" value="1"/>
</dbReference>
<dbReference type="InterPro" id="IPR036291">
    <property type="entry name" value="NAD(P)-bd_dom_sf"/>
</dbReference>